<evidence type="ECO:0000313" key="9">
    <source>
        <dbReference type="Proteomes" id="UP000034172"/>
    </source>
</evidence>
<comment type="caution">
    <text evidence="8">The sequence shown here is derived from an EMBL/GenBank/DDBJ whole genome shotgun (WGS) entry which is preliminary data.</text>
</comment>
<dbReference type="STRING" id="1618392.UW41_C0001G0026"/>
<dbReference type="GO" id="GO:0006534">
    <property type="term" value="P:cysteine metabolic process"/>
    <property type="evidence" value="ECO:0007669"/>
    <property type="project" value="InterPro"/>
</dbReference>
<dbReference type="Gene3D" id="3.90.1150.10">
    <property type="entry name" value="Aspartate Aminotransferase, domain 1"/>
    <property type="match status" value="1"/>
</dbReference>
<comment type="catalytic activity">
    <reaction evidence="6">
        <text>(sulfur carrier)-H + L-cysteine = (sulfur carrier)-SH + L-alanine</text>
        <dbReference type="Rhea" id="RHEA:43892"/>
        <dbReference type="Rhea" id="RHEA-COMP:14737"/>
        <dbReference type="Rhea" id="RHEA-COMP:14739"/>
        <dbReference type="ChEBI" id="CHEBI:29917"/>
        <dbReference type="ChEBI" id="CHEBI:35235"/>
        <dbReference type="ChEBI" id="CHEBI:57972"/>
        <dbReference type="ChEBI" id="CHEBI:64428"/>
        <dbReference type="EC" id="2.8.1.7"/>
    </reaction>
</comment>
<dbReference type="Gene3D" id="3.40.640.10">
    <property type="entry name" value="Type I PLP-dependent aspartate aminotransferase-like (Major domain)"/>
    <property type="match status" value="1"/>
</dbReference>
<dbReference type="Proteomes" id="UP000034172">
    <property type="component" value="Unassembled WGS sequence"/>
</dbReference>
<dbReference type="InterPro" id="IPR015421">
    <property type="entry name" value="PyrdxlP-dep_Trfase_major"/>
</dbReference>
<evidence type="ECO:0000256" key="2">
    <source>
        <dbReference type="ARBA" id="ARBA00010447"/>
    </source>
</evidence>
<evidence type="ECO:0000256" key="1">
    <source>
        <dbReference type="ARBA" id="ARBA00001933"/>
    </source>
</evidence>
<sequence length="429" mass="47821">MFDVNKIRNDFPILQRKVHGYDLVYLDSGATSQKPESVIRAMDDFYRNTNANIHRGVYEMSVESTLMVDGARKKVADFIGARTEEIIFTRNASESLNLVMYSWGKDNINEGDVILVSRLEHHSNLVPWQELCREKKAELRIIDVDSEGKLKIVGGEEKLYEEGGLRVRLGSLDKLVDAKVKLFSVTGASNVLGTLPDTLTMIRMIKERSPDVKVLIDASQMVPHMKVNVTKLEADFVAFSGHKMLGPTGTGVLWGKKKILSKMRPFLYGGDMIGEVKITGSTWADTPSRFEAGTPDIAGIIGLGVAVDYLENLGMDNVREHEKELIKYALEKMAKLEEEGLVKLYGPRDIEERGGALAFNVINVHPHDAAQILDSFGIAVRSGQHCAAPLVTSFGVPAMVRATFYVYNTKKEIDYLVDKIREVPKVFEV</sequence>
<evidence type="ECO:0000256" key="4">
    <source>
        <dbReference type="ARBA" id="ARBA00022679"/>
    </source>
</evidence>
<feature type="domain" description="Aminotransferase class V" evidence="7">
    <location>
        <begin position="24"/>
        <end position="416"/>
    </location>
</feature>
<dbReference type="SUPFAM" id="SSF53383">
    <property type="entry name" value="PLP-dependent transferases"/>
    <property type="match status" value="1"/>
</dbReference>
<dbReference type="AlphaFoldDB" id="A0A0G1HSG1"/>
<evidence type="ECO:0000256" key="3">
    <source>
        <dbReference type="ARBA" id="ARBA00012239"/>
    </source>
</evidence>
<evidence type="ECO:0000256" key="6">
    <source>
        <dbReference type="ARBA" id="ARBA00050776"/>
    </source>
</evidence>
<dbReference type="PANTHER" id="PTHR43586:SF8">
    <property type="entry name" value="CYSTEINE DESULFURASE 1, CHLOROPLASTIC"/>
    <property type="match status" value="1"/>
</dbReference>
<evidence type="ECO:0000259" key="7">
    <source>
        <dbReference type="Pfam" id="PF00266"/>
    </source>
</evidence>
<reference evidence="8 9" key="1">
    <citation type="journal article" date="2015" name="Nature">
        <title>rRNA introns, odd ribosomes, and small enigmatic genomes across a large radiation of phyla.</title>
        <authorList>
            <person name="Brown C.T."/>
            <person name="Hug L.A."/>
            <person name="Thomas B.C."/>
            <person name="Sharon I."/>
            <person name="Castelle C.J."/>
            <person name="Singh A."/>
            <person name="Wilkins M.J."/>
            <person name="Williams K.H."/>
            <person name="Banfield J.F."/>
        </authorList>
    </citation>
    <scope>NUCLEOTIDE SEQUENCE [LARGE SCALE GENOMIC DNA]</scope>
</reference>
<dbReference type="PATRIC" id="fig|1618392.3.peg.28"/>
<dbReference type="CDD" id="cd06453">
    <property type="entry name" value="SufS_like"/>
    <property type="match status" value="1"/>
</dbReference>
<evidence type="ECO:0000256" key="5">
    <source>
        <dbReference type="ARBA" id="ARBA00022898"/>
    </source>
</evidence>
<keyword evidence="4" id="KW-0808">Transferase</keyword>
<protein>
    <recommendedName>
        <fullName evidence="3">cysteine desulfurase</fullName>
        <ecNumber evidence="3">2.8.1.7</ecNumber>
    </recommendedName>
</protein>
<accession>A0A0G1HSG1</accession>
<dbReference type="InterPro" id="IPR010970">
    <property type="entry name" value="Cys_dSase_SufS"/>
</dbReference>
<dbReference type="InterPro" id="IPR015422">
    <property type="entry name" value="PyrdxlP-dep_Trfase_small"/>
</dbReference>
<proteinExistence type="inferred from homology"/>
<comment type="similarity">
    <text evidence="2">Belongs to the class-V pyridoxal-phosphate-dependent aminotransferase family. Csd subfamily.</text>
</comment>
<name>A0A0G1HSG1_9BACT</name>
<dbReference type="GO" id="GO:0031071">
    <property type="term" value="F:cysteine desulfurase activity"/>
    <property type="evidence" value="ECO:0007669"/>
    <property type="project" value="UniProtKB-EC"/>
</dbReference>
<dbReference type="InterPro" id="IPR000192">
    <property type="entry name" value="Aminotrans_V_dom"/>
</dbReference>
<comment type="cofactor">
    <cofactor evidence="1">
        <name>pyridoxal 5'-phosphate</name>
        <dbReference type="ChEBI" id="CHEBI:597326"/>
    </cofactor>
</comment>
<dbReference type="PANTHER" id="PTHR43586">
    <property type="entry name" value="CYSTEINE DESULFURASE"/>
    <property type="match status" value="1"/>
</dbReference>
<dbReference type="EC" id="2.8.1.7" evidence="3"/>
<dbReference type="GO" id="GO:0030170">
    <property type="term" value="F:pyridoxal phosphate binding"/>
    <property type="evidence" value="ECO:0007669"/>
    <property type="project" value="InterPro"/>
</dbReference>
<dbReference type="Pfam" id="PF00266">
    <property type="entry name" value="Aminotran_5"/>
    <property type="match status" value="1"/>
</dbReference>
<dbReference type="NCBIfam" id="TIGR01979">
    <property type="entry name" value="sufS"/>
    <property type="match status" value="1"/>
</dbReference>
<organism evidence="8 9">
    <name type="scientific">Candidatus Collierbacteria bacterium GW2011_GWC2_44_18</name>
    <dbReference type="NCBI Taxonomy" id="1618392"/>
    <lineage>
        <taxon>Bacteria</taxon>
        <taxon>Candidatus Collieribacteriota</taxon>
    </lineage>
</organism>
<gene>
    <name evidence="8" type="ORF">UW41_C0001G0026</name>
</gene>
<evidence type="ECO:0000313" key="8">
    <source>
        <dbReference type="EMBL" id="KKT49880.1"/>
    </source>
</evidence>
<keyword evidence="5" id="KW-0663">Pyridoxal phosphate</keyword>
<dbReference type="InterPro" id="IPR015424">
    <property type="entry name" value="PyrdxlP-dep_Trfase"/>
</dbReference>
<dbReference type="EMBL" id="LCIE01000001">
    <property type="protein sequence ID" value="KKT49880.1"/>
    <property type="molecule type" value="Genomic_DNA"/>
</dbReference>